<protein>
    <submittedName>
        <fullName evidence="1">Uncharacterized protein</fullName>
    </submittedName>
</protein>
<sequence length="157" mass="16526">MIEGKPVEIPSAIGIRNPQVDRGLAVGGSCFEPLHTHDNSGIIHIEGPDPNRRYTLGDFFAVWYATSPTIEIGGKPFPVNFAPGEILGHKADAAHHVRLLVDGTPSSQGPSVVLNGLDYCGAQSASPPCVPTAVGDPIPPAILKQYGTGHTIVVEFQ</sequence>
<dbReference type="EMBL" id="VBAN01000388">
    <property type="protein sequence ID" value="TMI78751.1"/>
    <property type="molecule type" value="Genomic_DNA"/>
</dbReference>
<evidence type="ECO:0000313" key="2">
    <source>
        <dbReference type="Proteomes" id="UP000318093"/>
    </source>
</evidence>
<evidence type="ECO:0000313" key="1">
    <source>
        <dbReference type="EMBL" id="TMI78751.1"/>
    </source>
</evidence>
<comment type="caution">
    <text evidence="1">The sequence shown here is derived from an EMBL/GenBank/DDBJ whole genome shotgun (WGS) entry which is preliminary data.</text>
</comment>
<dbReference type="AlphaFoldDB" id="A0A537J5B6"/>
<proteinExistence type="predicted"/>
<accession>A0A537J5B6</accession>
<dbReference type="Proteomes" id="UP000318093">
    <property type="component" value="Unassembled WGS sequence"/>
</dbReference>
<gene>
    <name evidence="1" type="ORF">E6H03_11495</name>
</gene>
<reference evidence="1 2" key="1">
    <citation type="journal article" date="2019" name="Nat. Microbiol.">
        <title>Mediterranean grassland soil C-N compound turnover is dependent on rainfall and depth, and is mediated by genomically divergent microorganisms.</title>
        <authorList>
            <person name="Diamond S."/>
            <person name="Andeer P.F."/>
            <person name="Li Z."/>
            <person name="Crits-Christoph A."/>
            <person name="Burstein D."/>
            <person name="Anantharaman K."/>
            <person name="Lane K.R."/>
            <person name="Thomas B.C."/>
            <person name="Pan C."/>
            <person name="Northen T.R."/>
            <person name="Banfield J.F."/>
        </authorList>
    </citation>
    <scope>NUCLEOTIDE SEQUENCE [LARGE SCALE GENOMIC DNA]</scope>
    <source>
        <strain evidence="1">NP_6</strain>
    </source>
</reference>
<organism evidence="1 2">
    <name type="scientific">Candidatus Segetimicrobium genomatis</name>
    <dbReference type="NCBI Taxonomy" id="2569760"/>
    <lineage>
        <taxon>Bacteria</taxon>
        <taxon>Bacillati</taxon>
        <taxon>Candidatus Sysuimicrobiota</taxon>
        <taxon>Candidatus Sysuimicrobiia</taxon>
        <taxon>Candidatus Sysuimicrobiales</taxon>
        <taxon>Candidatus Segetimicrobiaceae</taxon>
        <taxon>Candidatus Segetimicrobium</taxon>
    </lineage>
</organism>
<name>A0A537J5B6_9BACT</name>